<dbReference type="Proteomes" id="UP000885738">
    <property type="component" value="Unassembled WGS sequence"/>
</dbReference>
<reference evidence="3 5" key="1">
    <citation type="submission" date="2015-10" db="EMBL/GenBank/DDBJ databases">
        <title>Candidatus Desulfofervidus auxilii, a hydrogenotrophic sulfate-reducing bacterium involved in the thermophilic anaerobic oxidation of methane.</title>
        <authorList>
            <person name="Krukenberg V."/>
            <person name="Richter M."/>
            <person name="Wegener G."/>
        </authorList>
    </citation>
    <scope>NUCLEOTIDE SEQUENCE [LARGE SCALE GENOMIC DNA]</scope>
    <source>
        <strain evidence="3 5">HS1</strain>
    </source>
</reference>
<proteinExistence type="inferred from homology"/>
<protein>
    <submittedName>
        <fullName evidence="3 4">CDP-alcohol phosphatidyltransferase</fullName>
    </submittedName>
</protein>
<dbReference type="PROSITE" id="PS00379">
    <property type="entry name" value="CDP_ALCOHOL_P_TRANSF"/>
    <property type="match status" value="1"/>
</dbReference>
<name>A0A7C1ZMS4_DESA2</name>
<dbReference type="InterPro" id="IPR043130">
    <property type="entry name" value="CDP-OH_PTrfase_TM_dom"/>
</dbReference>
<accession>A0A7C1ZMS4</accession>
<dbReference type="Proteomes" id="UP000070560">
    <property type="component" value="Chromosome"/>
</dbReference>
<dbReference type="RefSeq" id="WP_066065755.1">
    <property type="nucleotide sequence ID" value="NZ_CP013015.1"/>
</dbReference>
<keyword evidence="1 2" id="KW-0808">Transferase</keyword>
<evidence type="ECO:0000256" key="2">
    <source>
        <dbReference type="RuleBase" id="RU003750"/>
    </source>
</evidence>
<keyword evidence="5" id="KW-1185">Reference proteome</keyword>
<dbReference type="GO" id="GO:0008654">
    <property type="term" value="P:phospholipid biosynthetic process"/>
    <property type="evidence" value="ECO:0007669"/>
    <property type="project" value="InterPro"/>
</dbReference>
<dbReference type="GO" id="GO:0016020">
    <property type="term" value="C:membrane"/>
    <property type="evidence" value="ECO:0007669"/>
    <property type="project" value="InterPro"/>
</dbReference>
<evidence type="ECO:0000313" key="3">
    <source>
        <dbReference type="EMBL" id="AMM42123.1"/>
    </source>
</evidence>
<organism evidence="4">
    <name type="scientific">Desulfofervidus auxilii</name>
    <dbReference type="NCBI Taxonomy" id="1621989"/>
    <lineage>
        <taxon>Bacteria</taxon>
        <taxon>Pseudomonadati</taxon>
        <taxon>Thermodesulfobacteriota</taxon>
        <taxon>Candidatus Desulfofervidia</taxon>
        <taxon>Candidatus Desulfofervidales</taxon>
        <taxon>Candidatus Desulfofervidaceae</taxon>
        <taxon>Candidatus Desulfofervidus</taxon>
    </lineage>
</organism>
<dbReference type="OrthoDB" id="269185at2"/>
<comment type="similarity">
    <text evidence="2">Belongs to the CDP-alcohol phosphatidyltransferase class-I family.</text>
</comment>
<dbReference type="EMBL" id="DRIH01000228">
    <property type="protein sequence ID" value="HEC68425.1"/>
    <property type="molecule type" value="Genomic_DNA"/>
</dbReference>
<evidence type="ECO:0000313" key="4">
    <source>
        <dbReference type="EMBL" id="HEC68425.1"/>
    </source>
</evidence>
<evidence type="ECO:0000256" key="1">
    <source>
        <dbReference type="ARBA" id="ARBA00022679"/>
    </source>
</evidence>
<dbReference type="GO" id="GO:0016780">
    <property type="term" value="F:phosphotransferase activity, for other substituted phosphate groups"/>
    <property type="evidence" value="ECO:0007669"/>
    <property type="project" value="InterPro"/>
</dbReference>
<evidence type="ECO:0000313" key="5">
    <source>
        <dbReference type="Proteomes" id="UP000070560"/>
    </source>
</evidence>
<dbReference type="KEGG" id="daw:HS1_002341"/>
<dbReference type="InterPro" id="IPR048254">
    <property type="entry name" value="CDP_ALCOHOL_P_TRANSF_CS"/>
</dbReference>
<dbReference type="AlphaFoldDB" id="A0A7C1ZMS4"/>
<gene>
    <name evidence="4" type="ORF">ENI35_06425</name>
    <name evidence="3" type="ORF">HS1_002341</name>
</gene>
<dbReference type="InterPro" id="IPR000462">
    <property type="entry name" value="CDP-OH_P_trans"/>
</dbReference>
<reference evidence="4" key="2">
    <citation type="journal article" date="2020" name="mSystems">
        <title>Genome- and Community-Level Interaction Insights into Carbon Utilization and Element Cycling Functions of Hydrothermarchaeota in Hydrothermal Sediment.</title>
        <authorList>
            <person name="Zhou Z."/>
            <person name="Liu Y."/>
            <person name="Xu W."/>
            <person name="Pan J."/>
            <person name="Luo Z.H."/>
            <person name="Li M."/>
        </authorList>
    </citation>
    <scope>NUCLEOTIDE SEQUENCE [LARGE SCALE GENOMIC DNA]</scope>
    <source>
        <strain evidence="4">HyVt-389</strain>
    </source>
</reference>
<sequence>MISAKLSGRLDKYIIKLLPKKYSPNTYTLLGLGVTAISSFFLALGYFKIGGALIFLAGLFDMADGAIARATGRVSEFGGFLDSVIDRYADLLFFFGLCFYYYHSREIFLFICVLLTIAGSLLTSYARARAEIFLGSKCNVGLVERPERIILLGIGAIFDLFIYILPLLAFLSNITVFQRIYYVWQKTTSSKKELG</sequence>
<dbReference type="Gene3D" id="1.20.120.1760">
    <property type="match status" value="1"/>
</dbReference>
<dbReference type="EMBL" id="CP013015">
    <property type="protein sequence ID" value="AMM42123.1"/>
    <property type="molecule type" value="Genomic_DNA"/>
</dbReference>
<dbReference type="Pfam" id="PF01066">
    <property type="entry name" value="CDP-OH_P_transf"/>
    <property type="match status" value="1"/>
</dbReference>